<reference evidence="5" key="1">
    <citation type="journal article" date="2019" name="Int. J. Syst. Evol. Microbiol.">
        <title>The Global Catalogue of Microorganisms (GCM) 10K type strain sequencing project: providing services to taxonomists for standard genome sequencing and annotation.</title>
        <authorList>
            <consortium name="The Broad Institute Genomics Platform"/>
            <consortium name="The Broad Institute Genome Sequencing Center for Infectious Disease"/>
            <person name="Wu L."/>
            <person name="Ma J."/>
        </authorList>
    </citation>
    <scope>NUCLEOTIDE SEQUENCE [LARGE SCALE GENOMIC DNA]</scope>
    <source>
        <strain evidence="5">CCUG 46385</strain>
    </source>
</reference>
<dbReference type="RefSeq" id="WP_379788004.1">
    <property type="nucleotide sequence ID" value="NZ_JBHSHL010000015.1"/>
</dbReference>
<dbReference type="GO" id="GO:0016994">
    <property type="term" value="F:precorrin-6A reductase activity"/>
    <property type="evidence" value="ECO:0007669"/>
    <property type="project" value="UniProtKB-EC"/>
</dbReference>
<dbReference type="PANTHER" id="PTHR36925">
    <property type="entry name" value="COBALT-PRECORRIN-6A REDUCTASE"/>
    <property type="match status" value="1"/>
</dbReference>
<evidence type="ECO:0000256" key="3">
    <source>
        <dbReference type="ARBA" id="ARBA00023002"/>
    </source>
</evidence>
<evidence type="ECO:0000313" key="5">
    <source>
        <dbReference type="Proteomes" id="UP001595916"/>
    </source>
</evidence>
<sequence>MILILGGTGESRELASALDREKIAYYLSTATKYGSLLAKEEVAQEEQVLSGRMDKEMFKKLIGDKEISLIVDVSHPFAEIVSKTAMETSEELGITYYRYERKDTIRHEGVYYVADVKEAVELAKTFGERAFLTTGSKTLQDFVENWGSEHYTIRVLPTSDVIRKCEELGFLAKQIIAMQGPFSYRMNREQYLSYPCQSVITKDSGKAGGVDDKILAARDLGLACIVIRRPKMEYRNVFRDIEELIKRLKEEQREA</sequence>
<comment type="pathway">
    <text evidence="1">Cofactor biosynthesis; adenosylcobalamin biosynthesis.</text>
</comment>
<protein>
    <submittedName>
        <fullName evidence="4">Precorrin-6A reductase</fullName>
        <ecNumber evidence="4">1.3.1.54</ecNumber>
    </submittedName>
</protein>
<dbReference type="Proteomes" id="UP001595916">
    <property type="component" value="Unassembled WGS sequence"/>
</dbReference>
<dbReference type="Pfam" id="PF02571">
    <property type="entry name" value="CbiJ"/>
    <property type="match status" value="1"/>
</dbReference>
<organism evidence="4 5">
    <name type="scientific">Filifactor villosus</name>
    <dbReference type="NCBI Taxonomy" id="29374"/>
    <lineage>
        <taxon>Bacteria</taxon>
        <taxon>Bacillati</taxon>
        <taxon>Bacillota</taxon>
        <taxon>Clostridia</taxon>
        <taxon>Peptostreptococcales</taxon>
        <taxon>Filifactoraceae</taxon>
        <taxon>Filifactor</taxon>
    </lineage>
</organism>
<comment type="caution">
    <text evidence="4">The sequence shown here is derived from an EMBL/GenBank/DDBJ whole genome shotgun (WGS) entry which is preliminary data.</text>
</comment>
<gene>
    <name evidence="4" type="primary">cobK</name>
    <name evidence="4" type="ORF">ACFO4R_05295</name>
</gene>
<dbReference type="PANTHER" id="PTHR36925:SF1">
    <property type="entry name" value="COBALT-PRECORRIN-6A REDUCTASE"/>
    <property type="match status" value="1"/>
</dbReference>
<name>A0ABV9QP68_9FIRM</name>
<dbReference type="PROSITE" id="PS51014">
    <property type="entry name" value="COBK_CBIJ"/>
    <property type="match status" value="1"/>
</dbReference>
<dbReference type="InterPro" id="IPR003723">
    <property type="entry name" value="Precorrin-6x_reduct"/>
</dbReference>
<evidence type="ECO:0000256" key="1">
    <source>
        <dbReference type="ARBA" id="ARBA00004953"/>
    </source>
</evidence>
<evidence type="ECO:0000256" key="2">
    <source>
        <dbReference type="ARBA" id="ARBA00022573"/>
    </source>
</evidence>
<keyword evidence="2" id="KW-0169">Cobalamin biosynthesis</keyword>
<keyword evidence="5" id="KW-1185">Reference proteome</keyword>
<dbReference type="EMBL" id="JBHSHL010000015">
    <property type="protein sequence ID" value="MFC4804494.1"/>
    <property type="molecule type" value="Genomic_DNA"/>
</dbReference>
<proteinExistence type="predicted"/>
<dbReference type="NCBIfam" id="TIGR00715">
    <property type="entry name" value="precor6x_red"/>
    <property type="match status" value="1"/>
</dbReference>
<keyword evidence="3 4" id="KW-0560">Oxidoreductase</keyword>
<accession>A0ABV9QP68</accession>
<dbReference type="EC" id="1.3.1.54" evidence="4"/>
<evidence type="ECO:0000313" key="4">
    <source>
        <dbReference type="EMBL" id="MFC4804494.1"/>
    </source>
</evidence>